<comment type="caution">
    <text evidence="2">The sequence shown here is derived from an EMBL/GenBank/DDBJ whole genome shotgun (WGS) entry which is preliminary data.</text>
</comment>
<evidence type="ECO:0000313" key="2">
    <source>
        <dbReference type="EMBL" id="KAK3598116.1"/>
    </source>
</evidence>
<proteinExistence type="predicted"/>
<sequence>LEELQETTGQTHEHVPQQQTPPYKSKFDTPIHTFTEESAISANPVRSAASNPFKY</sequence>
<feature type="region of interest" description="Disordered" evidence="1">
    <location>
        <begin position="1"/>
        <end position="55"/>
    </location>
</feature>
<organism evidence="2 3">
    <name type="scientific">Potamilus streckersoni</name>
    <dbReference type="NCBI Taxonomy" id="2493646"/>
    <lineage>
        <taxon>Eukaryota</taxon>
        <taxon>Metazoa</taxon>
        <taxon>Spiralia</taxon>
        <taxon>Lophotrochozoa</taxon>
        <taxon>Mollusca</taxon>
        <taxon>Bivalvia</taxon>
        <taxon>Autobranchia</taxon>
        <taxon>Heteroconchia</taxon>
        <taxon>Palaeoheterodonta</taxon>
        <taxon>Unionida</taxon>
        <taxon>Unionoidea</taxon>
        <taxon>Unionidae</taxon>
        <taxon>Ambleminae</taxon>
        <taxon>Lampsilini</taxon>
        <taxon>Potamilus</taxon>
    </lineage>
</organism>
<dbReference type="Proteomes" id="UP001195483">
    <property type="component" value="Unassembled WGS sequence"/>
</dbReference>
<reference evidence="2" key="2">
    <citation type="journal article" date="2021" name="Genome Biol. Evol.">
        <title>Developing a high-quality reference genome for a parasitic bivalve with doubly uniparental inheritance (Bivalvia: Unionida).</title>
        <authorList>
            <person name="Smith C.H."/>
        </authorList>
    </citation>
    <scope>NUCLEOTIDE SEQUENCE</scope>
    <source>
        <strain evidence="2">CHS0354</strain>
        <tissue evidence="2">Mantle</tissue>
    </source>
</reference>
<feature type="non-terminal residue" evidence="2">
    <location>
        <position position="1"/>
    </location>
</feature>
<reference evidence="2" key="1">
    <citation type="journal article" date="2021" name="Genome Biol. Evol.">
        <title>A High-Quality Reference Genome for a Parasitic Bivalve with Doubly Uniparental Inheritance (Bivalvia: Unionida).</title>
        <authorList>
            <person name="Smith C.H."/>
        </authorList>
    </citation>
    <scope>NUCLEOTIDE SEQUENCE</scope>
    <source>
        <strain evidence="2">CHS0354</strain>
    </source>
</reference>
<dbReference type="AlphaFoldDB" id="A0AAE0SU15"/>
<gene>
    <name evidence="2" type="ORF">CHS0354_003287</name>
</gene>
<evidence type="ECO:0000313" key="3">
    <source>
        <dbReference type="Proteomes" id="UP001195483"/>
    </source>
</evidence>
<protein>
    <submittedName>
        <fullName evidence="2">Uncharacterized protein</fullName>
    </submittedName>
</protein>
<evidence type="ECO:0000256" key="1">
    <source>
        <dbReference type="SAM" id="MobiDB-lite"/>
    </source>
</evidence>
<keyword evidence="3" id="KW-1185">Reference proteome</keyword>
<feature type="compositionally biased region" description="Polar residues" evidence="1">
    <location>
        <begin position="1"/>
        <end position="22"/>
    </location>
</feature>
<dbReference type="EMBL" id="JAEAOA010000268">
    <property type="protein sequence ID" value="KAK3598116.1"/>
    <property type="molecule type" value="Genomic_DNA"/>
</dbReference>
<accession>A0AAE0SU15</accession>
<name>A0AAE0SU15_9BIVA</name>
<reference evidence="2" key="3">
    <citation type="submission" date="2023-05" db="EMBL/GenBank/DDBJ databases">
        <authorList>
            <person name="Smith C.H."/>
        </authorList>
    </citation>
    <scope>NUCLEOTIDE SEQUENCE</scope>
    <source>
        <strain evidence="2">CHS0354</strain>
        <tissue evidence="2">Mantle</tissue>
    </source>
</reference>